<comment type="caution">
    <text evidence="2">The sequence shown here is derived from an EMBL/GenBank/DDBJ whole genome shotgun (WGS) entry which is preliminary data.</text>
</comment>
<evidence type="ECO:0000313" key="2">
    <source>
        <dbReference type="EMBL" id="EEX71337.1"/>
    </source>
</evidence>
<dbReference type="InterPro" id="IPR037523">
    <property type="entry name" value="VOC_core"/>
</dbReference>
<gene>
    <name evidence="2" type="ORF">GCWU000325_02080</name>
</gene>
<dbReference type="Gene3D" id="3.10.180.10">
    <property type="entry name" value="2,3-Dihydroxybiphenyl 1,2-Dioxygenase, domain 1"/>
    <property type="match status" value="1"/>
</dbReference>
<dbReference type="STRING" id="626522.GCWU000325_02080"/>
<dbReference type="Proteomes" id="UP000003460">
    <property type="component" value="Unassembled WGS sequence"/>
</dbReference>
<protein>
    <submittedName>
        <fullName evidence="2">Glyoxalase family protein</fullName>
    </submittedName>
</protein>
<sequence length="133" mass="15613">MTKNYDYMEVNGRFDHFNFNVTDLERSLQFYKDALGLKPVGEINGPDGTFKIVYLGDGLSTFRLELTWLRDHPEAYNLGECEFHLCCRVPGDYEATRAFHKERGYVCFENEEMGLYFIKDPDGYWIEILPSEQ</sequence>
<dbReference type="SUPFAM" id="SSF54593">
    <property type="entry name" value="Glyoxalase/Bleomycin resistance protein/Dihydroxybiphenyl dioxygenase"/>
    <property type="match status" value="1"/>
</dbReference>
<dbReference type="EMBL" id="ACIJ02000022">
    <property type="protein sequence ID" value="EEX71337.1"/>
    <property type="molecule type" value="Genomic_DNA"/>
</dbReference>
<keyword evidence="3" id="KW-1185">Reference proteome</keyword>
<dbReference type="InterPro" id="IPR029068">
    <property type="entry name" value="Glyas_Bleomycin-R_OHBP_Dase"/>
</dbReference>
<dbReference type="InterPro" id="IPR004360">
    <property type="entry name" value="Glyas_Fos-R_dOase_dom"/>
</dbReference>
<reference evidence="2" key="1">
    <citation type="submission" date="2009-09" db="EMBL/GenBank/DDBJ databases">
        <authorList>
            <person name="Weinstock G."/>
            <person name="Sodergren E."/>
            <person name="Clifton S."/>
            <person name="Fulton L."/>
            <person name="Fulton B."/>
            <person name="Courtney L."/>
            <person name="Fronick C."/>
            <person name="Harrison M."/>
            <person name="Strong C."/>
            <person name="Farmer C."/>
            <person name="Delahaunty K."/>
            <person name="Markovic C."/>
            <person name="Hall O."/>
            <person name="Minx P."/>
            <person name="Tomlinson C."/>
            <person name="Mitreva M."/>
            <person name="Nelson J."/>
            <person name="Hou S."/>
            <person name="Wollam A."/>
            <person name="Pepin K.H."/>
            <person name="Johnson M."/>
            <person name="Bhonagiri V."/>
            <person name="Nash W.E."/>
            <person name="Warren W."/>
            <person name="Chinwalla A."/>
            <person name="Mardis E.R."/>
            <person name="Wilson R.K."/>
        </authorList>
    </citation>
    <scope>NUCLEOTIDE SEQUENCE [LARGE SCALE GENOMIC DNA]</scope>
    <source>
        <strain evidence="2">ATCC 51259</strain>
    </source>
</reference>
<dbReference type="PANTHER" id="PTHR10374:SF30">
    <property type="entry name" value="LACTOYLGLUTATHIONE LYASE"/>
    <property type="match status" value="1"/>
</dbReference>
<dbReference type="Pfam" id="PF00903">
    <property type="entry name" value="Glyoxalase"/>
    <property type="match status" value="1"/>
</dbReference>
<evidence type="ECO:0000313" key="3">
    <source>
        <dbReference type="Proteomes" id="UP000003460"/>
    </source>
</evidence>
<evidence type="ECO:0000259" key="1">
    <source>
        <dbReference type="PROSITE" id="PS51819"/>
    </source>
</evidence>
<accession>C9LIM1</accession>
<dbReference type="HOGENOM" id="CLU_046006_8_4_10"/>
<dbReference type="PANTHER" id="PTHR10374">
    <property type="entry name" value="LACTOYLGLUTATHIONE LYASE GLYOXALASE I"/>
    <property type="match status" value="1"/>
</dbReference>
<organism evidence="2 3">
    <name type="scientific">Alloprevotella tannerae ATCC 51259</name>
    <dbReference type="NCBI Taxonomy" id="626522"/>
    <lineage>
        <taxon>Bacteria</taxon>
        <taxon>Pseudomonadati</taxon>
        <taxon>Bacteroidota</taxon>
        <taxon>Bacteroidia</taxon>
        <taxon>Bacteroidales</taxon>
        <taxon>Prevotellaceae</taxon>
        <taxon>Alloprevotella</taxon>
    </lineage>
</organism>
<dbReference type="AlphaFoldDB" id="C9LIM1"/>
<feature type="domain" description="VOC" evidence="1">
    <location>
        <begin position="13"/>
        <end position="131"/>
    </location>
</feature>
<dbReference type="eggNOG" id="COG0346">
    <property type="taxonomic scope" value="Bacteria"/>
</dbReference>
<dbReference type="PROSITE" id="PS51819">
    <property type="entry name" value="VOC"/>
    <property type="match status" value="1"/>
</dbReference>
<proteinExistence type="predicted"/>
<name>C9LIM1_9BACT</name>